<dbReference type="EMBL" id="CM023472">
    <property type="protein sequence ID" value="KAH7960454.1"/>
    <property type="molecule type" value="Genomic_DNA"/>
</dbReference>
<evidence type="ECO:0000313" key="1">
    <source>
        <dbReference type="EMBL" id="KAH7960454.1"/>
    </source>
</evidence>
<evidence type="ECO:0000313" key="2">
    <source>
        <dbReference type="Proteomes" id="UP000821865"/>
    </source>
</evidence>
<accession>A0ACB8D7M6</accession>
<protein>
    <submittedName>
        <fullName evidence="1">Uncharacterized protein</fullName>
    </submittedName>
</protein>
<proteinExistence type="predicted"/>
<keyword evidence="2" id="KW-1185">Reference proteome</keyword>
<comment type="caution">
    <text evidence="1">The sequence shown here is derived from an EMBL/GenBank/DDBJ whole genome shotgun (WGS) entry which is preliminary data.</text>
</comment>
<organism evidence="1 2">
    <name type="scientific">Dermacentor silvarum</name>
    <name type="common">Tick</name>
    <dbReference type="NCBI Taxonomy" id="543639"/>
    <lineage>
        <taxon>Eukaryota</taxon>
        <taxon>Metazoa</taxon>
        <taxon>Ecdysozoa</taxon>
        <taxon>Arthropoda</taxon>
        <taxon>Chelicerata</taxon>
        <taxon>Arachnida</taxon>
        <taxon>Acari</taxon>
        <taxon>Parasitiformes</taxon>
        <taxon>Ixodida</taxon>
        <taxon>Ixodoidea</taxon>
        <taxon>Ixodidae</taxon>
        <taxon>Rhipicephalinae</taxon>
        <taxon>Dermacentor</taxon>
    </lineage>
</organism>
<sequence length="372" mass="41395">MRLGVSNTLEELIEAALTAQHQRLLGSKTGRKILEKLGYEPKHEQVRSRDIPRQIRDKIKIPPLPRNMNPAFHDGRRKDRAEALQTRYTGRQDVLYTDAAEYDSKAAYAAVAVREDGTPMACCTVSGVETVEAEEVAIALAVSQRGAKVVISDSKNAVRNYESGRVTETAIRILNRDGGPRQLVLLVWAPAHQGLRGNEEAHSVARGLTYRSTPGTSQVTETMNRREDMRAYQEITVYYRLNRQIYPAADRTLTFEAPPTPLERILATARNDGANKFVPRLWWCLLRRCAVISYLADSRVADRLADIESPSALSIETSLRCPGYRFPIRILPGEVVQTLPPLSSLGLPRPVAVIVPTHAFPRLNVGVGARGR</sequence>
<name>A0ACB8D7M6_DERSI</name>
<reference evidence="1" key="1">
    <citation type="submission" date="2020-05" db="EMBL/GenBank/DDBJ databases">
        <title>Large-scale comparative analyses of tick genomes elucidate their genetic diversity and vector capacities.</title>
        <authorList>
            <person name="Jia N."/>
            <person name="Wang J."/>
            <person name="Shi W."/>
            <person name="Du L."/>
            <person name="Sun Y."/>
            <person name="Zhan W."/>
            <person name="Jiang J."/>
            <person name="Wang Q."/>
            <person name="Zhang B."/>
            <person name="Ji P."/>
            <person name="Sakyi L.B."/>
            <person name="Cui X."/>
            <person name="Yuan T."/>
            <person name="Jiang B."/>
            <person name="Yang W."/>
            <person name="Lam T.T.-Y."/>
            <person name="Chang Q."/>
            <person name="Ding S."/>
            <person name="Wang X."/>
            <person name="Zhu J."/>
            <person name="Ruan X."/>
            <person name="Zhao L."/>
            <person name="Wei J."/>
            <person name="Que T."/>
            <person name="Du C."/>
            <person name="Cheng J."/>
            <person name="Dai P."/>
            <person name="Han X."/>
            <person name="Huang E."/>
            <person name="Gao Y."/>
            <person name="Liu J."/>
            <person name="Shao H."/>
            <person name="Ye R."/>
            <person name="Li L."/>
            <person name="Wei W."/>
            <person name="Wang X."/>
            <person name="Wang C."/>
            <person name="Yang T."/>
            <person name="Huo Q."/>
            <person name="Li W."/>
            <person name="Guo W."/>
            <person name="Chen H."/>
            <person name="Zhou L."/>
            <person name="Ni X."/>
            <person name="Tian J."/>
            <person name="Zhou Y."/>
            <person name="Sheng Y."/>
            <person name="Liu T."/>
            <person name="Pan Y."/>
            <person name="Xia L."/>
            <person name="Li J."/>
            <person name="Zhao F."/>
            <person name="Cao W."/>
        </authorList>
    </citation>
    <scope>NUCLEOTIDE SEQUENCE</scope>
    <source>
        <strain evidence="1">Dsil-2018</strain>
    </source>
</reference>
<gene>
    <name evidence="1" type="ORF">HPB49_019961</name>
</gene>
<dbReference type="Proteomes" id="UP000821865">
    <property type="component" value="Chromosome 3"/>
</dbReference>